<dbReference type="Proteomes" id="UP000321947">
    <property type="component" value="Unassembled WGS sequence"/>
</dbReference>
<name>A0A5D3DD83_CUCMM</name>
<dbReference type="AlphaFoldDB" id="A0A5D3DD83"/>
<dbReference type="Proteomes" id="UP000321393">
    <property type="component" value="Unassembled WGS sequence"/>
</dbReference>
<dbReference type="EMBL" id="SSTE01005687">
    <property type="protein sequence ID" value="KAA0060218.1"/>
    <property type="molecule type" value="Genomic_DNA"/>
</dbReference>
<evidence type="ECO:0000313" key="2">
    <source>
        <dbReference type="EMBL" id="TYK21526.1"/>
    </source>
</evidence>
<protein>
    <submittedName>
        <fullName evidence="2">NBS-LRR type resistance protein</fullName>
    </submittedName>
</protein>
<organism evidence="2 4">
    <name type="scientific">Cucumis melo var. makuwa</name>
    <name type="common">Oriental melon</name>
    <dbReference type="NCBI Taxonomy" id="1194695"/>
    <lineage>
        <taxon>Eukaryota</taxon>
        <taxon>Viridiplantae</taxon>
        <taxon>Streptophyta</taxon>
        <taxon>Embryophyta</taxon>
        <taxon>Tracheophyta</taxon>
        <taxon>Spermatophyta</taxon>
        <taxon>Magnoliopsida</taxon>
        <taxon>eudicotyledons</taxon>
        <taxon>Gunneridae</taxon>
        <taxon>Pentapetalae</taxon>
        <taxon>rosids</taxon>
        <taxon>fabids</taxon>
        <taxon>Cucurbitales</taxon>
        <taxon>Cucurbitaceae</taxon>
        <taxon>Benincaseae</taxon>
        <taxon>Cucumis</taxon>
    </lineage>
</organism>
<accession>A0A5D3DD83</accession>
<gene>
    <name evidence="2" type="ORF">E5676_scaffold275G00040</name>
    <name evidence="1" type="ORF">E6C27_scaffold386G00420</name>
</gene>
<evidence type="ECO:0000313" key="1">
    <source>
        <dbReference type="EMBL" id="KAA0060218.1"/>
    </source>
</evidence>
<evidence type="ECO:0000313" key="4">
    <source>
        <dbReference type="Proteomes" id="UP000321947"/>
    </source>
</evidence>
<reference evidence="3 4" key="1">
    <citation type="submission" date="2019-08" db="EMBL/GenBank/DDBJ databases">
        <title>Draft genome sequences of two oriental melons (Cucumis melo L. var makuwa).</title>
        <authorList>
            <person name="Kwon S.-Y."/>
        </authorList>
    </citation>
    <scope>NUCLEOTIDE SEQUENCE [LARGE SCALE GENOMIC DNA]</scope>
    <source>
        <strain evidence="4">cv. Chang Bougi</strain>
        <strain evidence="3">cv. SW 3</strain>
        <tissue evidence="2">Leaf</tissue>
    </source>
</reference>
<sequence length="229" mass="25577">MKITSNKIHPRKHEENQTRPYGLHASFLPLVGLPFAVPLPEKLERKRNAHISLVIPEDARISLVILKDTHISLVIPNDAPISLVISKDTHISLVIPKDAHISLVIPKDEHISLVIPKDAHISLVIPKDIHISKFAGQIERGWLGSGQLKVRVTTSDGFSGARWQWRFVDDARRSDDRLLRGETTSGGRSSPASPWLSRLWQIWRPVEVERGSGKGKLSYVGVARLTTFG</sequence>
<dbReference type="EMBL" id="SSTD01005565">
    <property type="protein sequence ID" value="TYK21526.1"/>
    <property type="molecule type" value="Genomic_DNA"/>
</dbReference>
<comment type="caution">
    <text evidence="2">The sequence shown here is derived from an EMBL/GenBank/DDBJ whole genome shotgun (WGS) entry which is preliminary data.</text>
</comment>
<proteinExistence type="predicted"/>
<evidence type="ECO:0000313" key="3">
    <source>
        <dbReference type="Proteomes" id="UP000321393"/>
    </source>
</evidence>